<gene>
    <name evidence="2" type="ORF">GJ744_011066</name>
</gene>
<dbReference type="GO" id="GO:0006570">
    <property type="term" value="P:tyrosine metabolic process"/>
    <property type="evidence" value="ECO:0007669"/>
    <property type="project" value="TreeGrafter"/>
</dbReference>
<proteinExistence type="inferred from homology"/>
<dbReference type="OrthoDB" id="539634at2759"/>
<evidence type="ECO:0000256" key="1">
    <source>
        <dbReference type="ARBA" id="ARBA00006995"/>
    </source>
</evidence>
<evidence type="ECO:0000313" key="3">
    <source>
        <dbReference type="Proteomes" id="UP000606974"/>
    </source>
</evidence>
<organism evidence="2 3">
    <name type="scientific">Endocarpon pusillum</name>
    <dbReference type="NCBI Taxonomy" id="364733"/>
    <lineage>
        <taxon>Eukaryota</taxon>
        <taxon>Fungi</taxon>
        <taxon>Dikarya</taxon>
        <taxon>Ascomycota</taxon>
        <taxon>Pezizomycotina</taxon>
        <taxon>Eurotiomycetes</taxon>
        <taxon>Chaetothyriomycetidae</taxon>
        <taxon>Verrucariales</taxon>
        <taxon>Verrucariaceae</taxon>
        <taxon>Endocarpon</taxon>
    </lineage>
</organism>
<evidence type="ECO:0008006" key="4">
    <source>
        <dbReference type="Google" id="ProtNLM"/>
    </source>
</evidence>
<dbReference type="InterPro" id="IPR038906">
    <property type="entry name" value="TTC36"/>
</dbReference>
<accession>A0A8H7E344</accession>
<evidence type="ECO:0000313" key="2">
    <source>
        <dbReference type="EMBL" id="KAF7506935.1"/>
    </source>
</evidence>
<dbReference type="EMBL" id="JAACFV010000077">
    <property type="protein sequence ID" value="KAF7506935.1"/>
    <property type="molecule type" value="Genomic_DNA"/>
</dbReference>
<dbReference type="AlphaFoldDB" id="A0A8H7E344"/>
<reference evidence="2" key="1">
    <citation type="submission" date="2020-02" db="EMBL/GenBank/DDBJ databases">
        <authorList>
            <person name="Palmer J.M."/>
        </authorList>
    </citation>
    <scope>NUCLEOTIDE SEQUENCE</scope>
    <source>
        <strain evidence="2">EPUS1.4</strain>
        <tissue evidence="2">Thallus</tissue>
    </source>
</reference>
<name>A0A8H7E344_9EURO</name>
<comment type="similarity">
    <text evidence="1">Belongs to the TTC36 family.</text>
</comment>
<dbReference type="PANTHER" id="PTHR21405">
    <property type="entry name" value="CDNA SEQUENCE BC021608"/>
    <property type="match status" value="1"/>
</dbReference>
<sequence>MATGTTIPTQTTSLTSNDAAVLSALFDPESSPSSSISISNTAPRLPHIPNAILPHLQQREISAIQPLNTESPPQPSIESSISDLSVLINEYPKYAPAYLNRAQATRLLIREETDLFHPRNNDLISRALSDLEKAISLASPSSPTEPLSDLQASLLAKAHTHRGYLFLKASQAAHQAGLSLTTDLAGLSAEELEEMASKDFSLGGKYGNKTAREMSIKTNPYAKMCGAIVKEAMRKEREDYARGLIQ</sequence>
<protein>
    <recommendedName>
        <fullName evidence="4">Tetratricopeptide repeat protein 36</fullName>
    </recommendedName>
</protein>
<dbReference type="PANTHER" id="PTHR21405:SF0">
    <property type="entry name" value="TETRATRICOPEPTIDE REPEAT PROTEIN 36"/>
    <property type="match status" value="1"/>
</dbReference>
<comment type="caution">
    <text evidence="2">The sequence shown here is derived from an EMBL/GenBank/DDBJ whole genome shotgun (WGS) entry which is preliminary data.</text>
</comment>
<keyword evidence="3" id="KW-1185">Reference proteome</keyword>
<dbReference type="Proteomes" id="UP000606974">
    <property type="component" value="Unassembled WGS sequence"/>
</dbReference>